<protein>
    <submittedName>
        <fullName evidence="3">Oxygenase MpaB family protein</fullName>
    </submittedName>
</protein>
<dbReference type="EMBL" id="JAKKOR010000005">
    <property type="protein sequence ID" value="MCF8588302.1"/>
    <property type="molecule type" value="Genomic_DNA"/>
</dbReference>
<evidence type="ECO:0000259" key="2">
    <source>
        <dbReference type="Pfam" id="PF09995"/>
    </source>
</evidence>
<evidence type="ECO:0000256" key="1">
    <source>
        <dbReference type="SAM" id="MobiDB-lite"/>
    </source>
</evidence>
<feature type="region of interest" description="Disordered" evidence="1">
    <location>
        <begin position="1"/>
        <end position="42"/>
    </location>
</feature>
<dbReference type="InterPro" id="IPR018713">
    <property type="entry name" value="MPAB/Lcp_cat_dom"/>
</dbReference>
<dbReference type="PANTHER" id="PTHR36151:SF3">
    <property type="entry name" value="ER-BOUND OXYGENASE MPAB_MPAB'_RUBBER OXYGENASE CATALYTIC DOMAIN-CONTAINING PROTEIN"/>
    <property type="match status" value="1"/>
</dbReference>
<evidence type="ECO:0000313" key="4">
    <source>
        <dbReference type="Proteomes" id="UP001200110"/>
    </source>
</evidence>
<proteinExistence type="predicted"/>
<reference evidence="3 4" key="1">
    <citation type="submission" date="2022-01" db="EMBL/GenBank/DDBJ databases">
        <authorList>
            <person name="Huang Y."/>
        </authorList>
    </citation>
    <scope>NUCLEOTIDE SEQUENCE [LARGE SCALE GENOMIC DNA]</scope>
    <source>
        <strain evidence="3 4">HY366</strain>
    </source>
</reference>
<dbReference type="Proteomes" id="UP001200110">
    <property type="component" value="Unassembled WGS sequence"/>
</dbReference>
<organism evidence="3 4">
    <name type="scientific">Gordonia liuliyuniae</name>
    <dbReference type="NCBI Taxonomy" id="2911517"/>
    <lineage>
        <taxon>Bacteria</taxon>
        <taxon>Bacillati</taxon>
        <taxon>Actinomycetota</taxon>
        <taxon>Actinomycetes</taxon>
        <taxon>Mycobacteriales</taxon>
        <taxon>Gordoniaceae</taxon>
        <taxon>Gordonia</taxon>
    </lineage>
</organism>
<evidence type="ECO:0000313" key="3">
    <source>
        <dbReference type="EMBL" id="MCF8588302.1"/>
    </source>
</evidence>
<feature type="domain" description="ER-bound oxygenase mpaB/mpaB'/Rubber oxygenase catalytic" evidence="2">
    <location>
        <begin position="77"/>
        <end position="299"/>
    </location>
</feature>
<gene>
    <name evidence="3" type="ORF">L5G33_07430</name>
</gene>
<dbReference type="PANTHER" id="PTHR36151">
    <property type="entry name" value="BLR2777 PROTEIN"/>
    <property type="match status" value="1"/>
</dbReference>
<keyword evidence="4" id="KW-1185">Reference proteome</keyword>
<name>A0ABS9IRY2_9ACTN</name>
<feature type="compositionally biased region" description="Low complexity" evidence="1">
    <location>
        <begin position="8"/>
        <end position="22"/>
    </location>
</feature>
<sequence>MTNTMGAVNPNVGNPVVVGTTGDQQDGRSARRGYVPNWRSTPPTLTVHDTRITISTPERKPNDEYHRADLQDAFDFWAAAGSATNVAMQLGWPEVAYGVMESKVESGALMHHPWKRLRTTATYLAVAVLGTQAERDAYRDAINTAHRHVRNDENSPVKYNAFNRELQMWVAACLYIGFEDAHELLHGKMNAEQAEQFYSGASHLATTLQVTEEMWPSTREEFDHYWNVACERVSYDETQIQFINDLIDLKMITPILGLPLRSLLRFLSIGMMPRLFREKIGLRWRPADQRRFENLFLFVGFVNRFLPRPLRFGSFYFNMFDLRRKIEKNKNLI</sequence>
<comment type="caution">
    <text evidence="3">The sequence shown here is derived from an EMBL/GenBank/DDBJ whole genome shotgun (WGS) entry which is preliminary data.</text>
</comment>
<accession>A0ABS9IRY2</accession>
<dbReference type="RefSeq" id="WP_236997519.1">
    <property type="nucleotide sequence ID" value="NZ_JAKKOR010000005.1"/>
</dbReference>
<dbReference type="Pfam" id="PF09995">
    <property type="entry name" value="MPAB_Lcp_cat"/>
    <property type="match status" value="1"/>
</dbReference>